<keyword evidence="3" id="KW-0812">Transmembrane</keyword>
<keyword evidence="6" id="KW-1185">Reference proteome</keyword>
<dbReference type="EMBL" id="JAYMYR010000002">
    <property type="protein sequence ID" value="KAK7377696.1"/>
    <property type="molecule type" value="Genomic_DNA"/>
</dbReference>
<protein>
    <recommendedName>
        <fullName evidence="4">Integrase catalytic domain-containing protein</fullName>
    </recommendedName>
</protein>
<dbReference type="GO" id="GO:0003676">
    <property type="term" value="F:nucleic acid binding"/>
    <property type="evidence" value="ECO:0007669"/>
    <property type="project" value="InterPro"/>
</dbReference>
<dbReference type="InterPro" id="IPR012337">
    <property type="entry name" value="RNaseH-like_sf"/>
</dbReference>
<evidence type="ECO:0000256" key="3">
    <source>
        <dbReference type="SAM" id="Phobius"/>
    </source>
</evidence>
<sequence length="1202" mass="136959">MRASPGRETCGRRQGESHAGVARARDMRASPGGEAILLFTLLYMLSLLRISLKANTNHPLLFVLAHRTHLENPYPLKDVEASALLVAAVLVYSFVLGCSRSAILVLAKESVFLEVFKVILLVVVIIPLLQKPLSKWTDDECKMAQLDRPAQNIIASAVDTNEFFRISKCKTAKEMWETLKAAHEPKKEMTKSQARRKKRQNKKSLNLCLVARREDDSCSGILEERKQLWYLDSGCSKHMTGDKSKFLRISFKQEGHVTYGDNNKGRILGRGSIGDESILVIHDVLFVEGLKHNLLSISQLCDKGYQVMFKTNTCEICLPNTKEVMLVGKRVNNVYLLDISSPCSIGCLLSKQDESWLWHRRIAHIHMNHLNKLISKDLVIGLPKLKFERDHICQACQKGKQVKSSFKTKNVVSSLRPLELLHMDLFGPSRTMSLGGNYYALVIVDDFSRYTWTLFLESKSDAFAAFKKLARRLQNTKSSNIGSIRSDHGGEFQNEKFVKFCEKLGILHNFSAPRTPQQNGVVERKNRSLEELARTMLSESSLPKYFWLFCSQQWKGKLGKFDEKADLGIFIGYSLTSHAYRDYNKRLMTVEESFHVVFDEVDRRISENLKISAEEDEQSINLEKLDICAEKQPVVFANQPIENLQQSELPKEWRIPRDLSVDNIIGQIKEGVSTRSSISNYCRHTTFVSQIEPKSIEEALKDEKWVEAMHEELNQFERNEVWSLVSKTNEMNIIGAKWVFRNKLDEDGVITRNKARLVAKGYNQEEGIDYGETFAPVARLEAMRLLLAFACMSGFKLFQMDVKSAFLNGYINEEVYVDQPPGFEDHKYPNHVFKLKKALYGLKQAPRKWYERLSNFLLSLGYERGMVDKTLFIKKSHAEIILVQIYVDDIIFGATQDRLCEEFVAAMKGEFEMSMMGELSFFLGLQVKQTKDGIFLSQSKFCKEILKKFEIENCKEASTPMPSSCYMDVDTAGKSIDQTKFRGLIGSLLYLTASRPDIMFAVCLCARYQTNPNESHFKAAKRILKYLKGTSSVGLWYPSHSLIHLIGYSDSDFAGCKLDRKSTSGTCHLLGSSLISWHSKKQACVALSTTEAEYIAAGSCCAQILWLKQQLADFGLQISKVPLMCDNTSAINLTKNQIQHSRTKHIEIRHHFIRDHVQNGNCEVKFVETKLQLADIFTKPLPKERFFFLRNELGILDLNNLS</sequence>
<dbReference type="AlphaFoldDB" id="A0AAN9NRG6"/>
<feature type="region of interest" description="Disordered" evidence="2">
    <location>
        <begin position="1"/>
        <end position="23"/>
    </location>
</feature>
<evidence type="ECO:0000256" key="1">
    <source>
        <dbReference type="ARBA" id="ARBA00022750"/>
    </source>
</evidence>
<proteinExistence type="predicted"/>
<dbReference type="InterPro" id="IPR054722">
    <property type="entry name" value="PolX-like_BBD"/>
</dbReference>
<dbReference type="InterPro" id="IPR036397">
    <property type="entry name" value="RNaseH_sf"/>
</dbReference>
<evidence type="ECO:0000256" key="2">
    <source>
        <dbReference type="SAM" id="MobiDB-lite"/>
    </source>
</evidence>
<dbReference type="Pfam" id="PF25597">
    <property type="entry name" value="SH3_retrovirus"/>
    <property type="match status" value="1"/>
</dbReference>
<feature type="transmembrane region" description="Helical" evidence="3">
    <location>
        <begin position="81"/>
        <end position="99"/>
    </location>
</feature>
<keyword evidence="3" id="KW-0472">Membrane</keyword>
<keyword evidence="1" id="KW-0378">Hydrolase</keyword>
<gene>
    <name evidence="5" type="ORF">VNO80_03126</name>
</gene>
<keyword evidence="1" id="KW-0064">Aspartyl protease</keyword>
<feature type="domain" description="Integrase catalytic" evidence="4">
    <location>
        <begin position="413"/>
        <end position="545"/>
    </location>
</feature>
<dbReference type="GO" id="GO:0015074">
    <property type="term" value="P:DNA integration"/>
    <property type="evidence" value="ECO:0007669"/>
    <property type="project" value="InterPro"/>
</dbReference>
<dbReference type="InterPro" id="IPR013103">
    <property type="entry name" value="RVT_2"/>
</dbReference>
<dbReference type="Pfam" id="PF13976">
    <property type="entry name" value="gag_pre-integrs"/>
    <property type="match status" value="1"/>
</dbReference>
<keyword evidence="3" id="KW-1133">Transmembrane helix</keyword>
<dbReference type="GO" id="GO:0004190">
    <property type="term" value="F:aspartic-type endopeptidase activity"/>
    <property type="evidence" value="ECO:0007669"/>
    <property type="project" value="UniProtKB-KW"/>
</dbReference>
<comment type="caution">
    <text evidence="5">The sequence shown here is derived from an EMBL/GenBank/DDBJ whole genome shotgun (WGS) entry which is preliminary data.</text>
</comment>
<dbReference type="Pfam" id="PF07727">
    <property type="entry name" value="RVT_2"/>
    <property type="match status" value="1"/>
</dbReference>
<dbReference type="PROSITE" id="PS50994">
    <property type="entry name" value="INTEGRASE"/>
    <property type="match status" value="1"/>
</dbReference>
<evidence type="ECO:0000259" key="4">
    <source>
        <dbReference type="PROSITE" id="PS50994"/>
    </source>
</evidence>
<dbReference type="InterPro" id="IPR043502">
    <property type="entry name" value="DNA/RNA_pol_sf"/>
</dbReference>
<dbReference type="Pfam" id="PF14223">
    <property type="entry name" value="Retrotran_gag_2"/>
    <property type="match status" value="1"/>
</dbReference>
<dbReference type="InterPro" id="IPR001584">
    <property type="entry name" value="Integrase_cat-core"/>
</dbReference>
<evidence type="ECO:0000313" key="6">
    <source>
        <dbReference type="Proteomes" id="UP001374584"/>
    </source>
</evidence>
<dbReference type="CDD" id="cd09272">
    <property type="entry name" value="RNase_HI_RT_Ty1"/>
    <property type="match status" value="1"/>
</dbReference>
<accession>A0AAN9NRG6</accession>
<evidence type="ECO:0000313" key="5">
    <source>
        <dbReference type="EMBL" id="KAK7377696.1"/>
    </source>
</evidence>
<dbReference type="Pfam" id="PF22936">
    <property type="entry name" value="Pol_BBD"/>
    <property type="match status" value="1"/>
</dbReference>
<dbReference type="Proteomes" id="UP001374584">
    <property type="component" value="Unassembled WGS sequence"/>
</dbReference>
<dbReference type="Pfam" id="PF00665">
    <property type="entry name" value="rve"/>
    <property type="match status" value="1"/>
</dbReference>
<dbReference type="InterPro" id="IPR057670">
    <property type="entry name" value="SH3_retrovirus"/>
</dbReference>
<feature type="transmembrane region" description="Helical" evidence="3">
    <location>
        <begin position="111"/>
        <end position="129"/>
    </location>
</feature>
<dbReference type="InterPro" id="IPR025724">
    <property type="entry name" value="GAG-pre-integrase_dom"/>
</dbReference>
<organism evidence="5 6">
    <name type="scientific">Phaseolus coccineus</name>
    <name type="common">Scarlet runner bean</name>
    <name type="synonym">Phaseolus multiflorus</name>
    <dbReference type="NCBI Taxonomy" id="3886"/>
    <lineage>
        <taxon>Eukaryota</taxon>
        <taxon>Viridiplantae</taxon>
        <taxon>Streptophyta</taxon>
        <taxon>Embryophyta</taxon>
        <taxon>Tracheophyta</taxon>
        <taxon>Spermatophyta</taxon>
        <taxon>Magnoliopsida</taxon>
        <taxon>eudicotyledons</taxon>
        <taxon>Gunneridae</taxon>
        <taxon>Pentapetalae</taxon>
        <taxon>rosids</taxon>
        <taxon>fabids</taxon>
        <taxon>Fabales</taxon>
        <taxon>Fabaceae</taxon>
        <taxon>Papilionoideae</taxon>
        <taxon>50 kb inversion clade</taxon>
        <taxon>NPAAA clade</taxon>
        <taxon>indigoferoid/millettioid clade</taxon>
        <taxon>Phaseoleae</taxon>
        <taxon>Phaseolus</taxon>
    </lineage>
</organism>
<reference evidence="5 6" key="1">
    <citation type="submission" date="2024-01" db="EMBL/GenBank/DDBJ databases">
        <title>The genomes of 5 underutilized Papilionoideae crops provide insights into root nodulation and disease resistanc.</title>
        <authorList>
            <person name="Jiang F."/>
        </authorList>
    </citation>
    <scope>NUCLEOTIDE SEQUENCE [LARGE SCALE GENOMIC DNA]</scope>
    <source>
        <strain evidence="5">JINMINGXINNONG_FW02</strain>
        <tissue evidence="5">Leaves</tissue>
    </source>
</reference>
<name>A0AAN9NRG6_PHACN</name>
<keyword evidence="1" id="KW-0645">Protease</keyword>
<feature type="transmembrane region" description="Helical" evidence="3">
    <location>
        <begin position="35"/>
        <end position="52"/>
    </location>
</feature>
<dbReference type="SUPFAM" id="SSF56672">
    <property type="entry name" value="DNA/RNA polymerases"/>
    <property type="match status" value="1"/>
</dbReference>
<dbReference type="PANTHER" id="PTHR11439">
    <property type="entry name" value="GAG-POL-RELATED RETROTRANSPOSON"/>
    <property type="match status" value="1"/>
</dbReference>
<dbReference type="SUPFAM" id="SSF53098">
    <property type="entry name" value="Ribonuclease H-like"/>
    <property type="match status" value="1"/>
</dbReference>
<dbReference type="PANTHER" id="PTHR11439:SF442">
    <property type="entry name" value="CYSTEINE-RICH RLK (RECEPTOR-LIKE PROTEIN KINASE) 8"/>
    <property type="match status" value="1"/>
</dbReference>
<dbReference type="Gene3D" id="3.30.420.10">
    <property type="entry name" value="Ribonuclease H-like superfamily/Ribonuclease H"/>
    <property type="match status" value="1"/>
</dbReference>